<dbReference type="SMART" id="SM00829">
    <property type="entry name" value="PKS_ER"/>
    <property type="match status" value="1"/>
</dbReference>
<dbReference type="InterPro" id="IPR036291">
    <property type="entry name" value="NAD(P)-bd_dom_sf"/>
</dbReference>
<evidence type="ECO:0000256" key="5">
    <source>
        <dbReference type="ARBA" id="ARBA00023027"/>
    </source>
</evidence>
<dbReference type="Gene3D" id="3.40.50.720">
    <property type="entry name" value="NAD(P)-binding Rossmann-like Domain"/>
    <property type="match status" value="1"/>
</dbReference>
<evidence type="ECO:0000313" key="8">
    <source>
        <dbReference type="EMBL" id="MFC4466819.1"/>
    </source>
</evidence>
<dbReference type="InterPro" id="IPR002328">
    <property type="entry name" value="ADH_Zn_CS"/>
</dbReference>
<dbReference type="Proteomes" id="UP001596012">
    <property type="component" value="Unassembled WGS sequence"/>
</dbReference>
<evidence type="ECO:0000313" key="9">
    <source>
        <dbReference type="Proteomes" id="UP001596012"/>
    </source>
</evidence>
<dbReference type="SUPFAM" id="SSF50129">
    <property type="entry name" value="GroES-like"/>
    <property type="match status" value="1"/>
</dbReference>
<evidence type="ECO:0000256" key="4">
    <source>
        <dbReference type="ARBA" id="ARBA00023002"/>
    </source>
</evidence>
<comment type="caution">
    <text evidence="8">The sequence shown here is derived from an EMBL/GenBank/DDBJ whole genome shotgun (WGS) entry which is preliminary data.</text>
</comment>
<dbReference type="InterPro" id="IPR013149">
    <property type="entry name" value="ADH-like_C"/>
</dbReference>
<dbReference type="PROSITE" id="PS00059">
    <property type="entry name" value="ADH_ZINC"/>
    <property type="match status" value="1"/>
</dbReference>
<protein>
    <submittedName>
        <fullName evidence="8">NAD(P)-dependent alcohol dehydrogenase</fullName>
    </submittedName>
</protein>
<keyword evidence="4" id="KW-0560">Oxidoreductase</keyword>
<dbReference type="InterPro" id="IPR020843">
    <property type="entry name" value="ER"/>
</dbReference>
<keyword evidence="3 6" id="KW-0862">Zinc</keyword>
<comment type="similarity">
    <text evidence="1 6">Belongs to the zinc-containing alcohol dehydrogenase family.</text>
</comment>
<dbReference type="InterPro" id="IPR011032">
    <property type="entry name" value="GroES-like_sf"/>
</dbReference>
<keyword evidence="9" id="KW-1185">Reference proteome</keyword>
<dbReference type="SUPFAM" id="SSF51735">
    <property type="entry name" value="NAD(P)-binding Rossmann-fold domains"/>
    <property type="match status" value="1"/>
</dbReference>
<dbReference type="PANTHER" id="PTHR43880:SF12">
    <property type="entry name" value="ALCOHOL DEHYDROGENASE CLASS-3"/>
    <property type="match status" value="1"/>
</dbReference>
<dbReference type="Pfam" id="PF08240">
    <property type="entry name" value="ADH_N"/>
    <property type="match status" value="1"/>
</dbReference>
<evidence type="ECO:0000259" key="7">
    <source>
        <dbReference type="SMART" id="SM00829"/>
    </source>
</evidence>
<dbReference type="Gene3D" id="3.90.180.10">
    <property type="entry name" value="Medium-chain alcohol dehydrogenases, catalytic domain"/>
    <property type="match status" value="1"/>
</dbReference>
<feature type="domain" description="Enoyl reductase (ER)" evidence="7">
    <location>
        <begin position="3"/>
        <end position="325"/>
    </location>
</feature>
<evidence type="ECO:0000256" key="2">
    <source>
        <dbReference type="ARBA" id="ARBA00022723"/>
    </source>
</evidence>
<sequence>MCHTDLIVRDQWYPVPLPAVLGHEGAGVVEAVGEGVTSVAPGDHVIMTYNAYGTCRLCVQGRPAYCANVFAANFSGSRPDGSLTLRRGDTGIHGAFFGQSSFATHALTGERNVVKVDPTVPLDVLGPLGCGMQTGAGGVLNSLRPQAGSSIAVFGTGTVGMSAVMAAVVAGCTTVIAIDLNPQRLEPAEELGATHTVNPAEHDAVQRIREVTGDSGVDFTVDTTASPKVLRQAVDSLNHGGTCGHIGAAGIGTEVSLDMHGLLFGRSVRGIIQGDSVPSVFIPRLVELFKQGRFPVDRLVKTYAFEDIDTAAEDTERGRTVKAVLTFA</sequence>
<reference evidence="9" key="1">
    <citation type="journal article" date="2019" name="Int. J. Syst. Evol. Microbiol.">
        <title>The Global Catalogue of Microorganisms (GCM) 10K type strain sequencing project: providing services to taxonomists for standard genome sequencing and annotation.</title>
        <authorList>
            <consortium name="The Broad Institute Genomics Platform"/>
            <consortium name="The Broad Institute Genome Sequencing Center for Infectious Disease"/>
            <person name="Wu L."/>
            <person name="Ma J."/>
        </authorList>
    </citation>
    <scope>NUCLEOTIDE SEQUENCE [LARGE SCALE GENOMIC DNA]</scope>
    <source>
        <strain evidence="9">DT43</strain>
    </source>
</reference>
<dbReference type="EMBL" id="JBHSFG010000030">
    <property type="protein sequence ID" value="MFC4466819.1"/>
    <property type="molecule type" value="Genomic_DNA"/>
</dbReference>
<dbReference type="InterPro" id="IPR013154">
    <property type="entry name" value="ADH-like_N"/>
</dbReference>
<accession>A0ABV8YNF5</accession>
<dbReference type="PANTHER" id="PTHR43880">
    <property type="entry name" value="ALCOHOL DEHYDROGENASE"/>
    <property type="match status" value="1"/>
</dbReference>
<dbReference type="CDD" id="cd08278">
    <property type="entry name" value="benzyl_alcohol_DH"/>
    <property type="match status" value="1"/>
</dbReference>
<evidence type="ECO:0000256" key="3">
    <source>
        <dbReference type="ARBA" id="ARBA00022833"/>
    </source>
</evidence>
<keyword evidence="2 6" id="KW-0479">Metal-binding</keyword>
<evidence type="ECO:0000256" key="6">
    <source>
        <dbReference type="RuleBase" id="RU361277"/>
    </source>
</evidence>
<dbReference type="RefSeq" id="WP_386343647.1">
    <property type="nucleotide sequence ID" value="NZ_JBHSFG010000030.1"/>
</dbReference>
<comment type="cofactor">
    <cofactor evidence="6">
        <name>Zn(2+)</name>
        <dbReference type="ChEBI" id="CHEBI:29105"/>
    </cofactor>
</comment>
<organism evidence="8 9">
    <name type="scientific">Streptomyces xiangluensis</name>
    <dbReference type="NCBI Taxonomy" id="2665720"/>
    <lineage>
        <taxon>Bacteria</taxon>
        <taxon>Bacillati</taxon>
        <taxon>Actinomycetota</taxon>
        <taxon>Actinomycetes</taxon>
        <taxon>Kitasatosporales</taxon>
        <taxon>Streptomycetaceae</taxon>
        <taxon>Streptomyces</taxon>
    </lineage>
</organism>
<proteinExistence type="inferred from homology"/>
<keyword evidence="5" id="KW-0520">NAD</keyword>
<name>A0ABV8YNF5_9ACTN</name>
<gene>
    <name evidence="8" type="ORF">ACFPH6_20185</name>
</gene>
<dbReference type="Pfam" id="PF00107">
    <property type="entry name" value="ADH_zinc_N"/>
    <property type="match status" value="1"/>
</dbReference>
<evidence type="ECO:0000256" key="1">
    <source>
        <dbReference type="ARBA" id="ARBA00008072"/>
    </source>
</evidence>